<sequence length="157" mass="17644">MGDRRLYKCTYPTIYTNQLHTPLYKPTPHTTWAHSTPINAIPHLTQPAPTGVESTTTSCFRLPSSSDLNLHARNSDPTDDTQHHTPPPTEMDIQPLPRPATQPGDRTPIPDPYEPAPVPDGFVTRSGRTVHHPTKCMSLIYNTDTHPHYPDTPARYY</sequence>
<dbReference type="EMBL" id="JAWQEG010000693">
    <property type="protein sequence ID" value="KAK3886476.1"/>
    <property type="molecule type" value="Genomic_DNA"/>
</dbReference>
<feature type="compositionally biased region" description="Polar residues" evidence="1">
    <location>
        <begin position="52"/>
        <end position="68"/>
    </location>
</feature>
<feature type="region of interest" description="Disordered" evidence="1">
    <location>
        <begin position="44"/>
        <end position="115"/>
    </location>
</feature>
<proteinExistence type="predicted"/>
<comment type="caution">
    <text evidence="2">The sequence shown here is derived from an EMBL/GenBank/DDBJ whole genome shotgun (WGS) entry which is preliminary data.</text>
</comment>
<name>A0AAE1KUW0_PETCI</name>
<organism evidence="2 3">
    <name type="scientific">Petrolisthes cinctipes</name>
    <name type="common">Flat porcelain crab</name>
    <dbReference type="NCBI Taxonomy" id="88211"/>
    <lineage>
        <taxon>Eukaryota</taxon>
        <taxon>Metazoa</taxon>
        <taxon>Ecdysozoa</taxon>
        <taxon>Arthropoda</taxon>
        <taxon>Crustacea</taxon>
        <taxon>Multicrustacea</taxon>
        <taxon>Malacostraca</taxon>
        <taxon>Eumalacostraca</taxon>
        <taxon>Eucarida</taxon>
        <taxon>Decapoda</taxon>
        <taxon>Pleocyemata</taxon>
        <taxon>Anomura</taxon>
        <taxon>Galatheoidea</taxon>
        <taxon>Porcellanidae</taxon>
        <taxon>Petrolisthes</taxon>
    </lineage>
</organism>
<dbReference type="AlphaFoldDB" id="A0AAE1KUW0"/>
<dbReference type="Proteomes" id="UP001286313">
    <property type="component" value="Unassembled WGS sequence"/>
</dbReference>
<evidence type="ECO:0000256" key="1">
    <source>
        <dbReference type="SAM" id="MobiDB-lite"/>
    </source>
</evidence>
<keyword evidence="3" id="KW-1185">Reference proteome</keyword>
<feature type="compositionally biased region" description="Basic and acidic residues" evidence="1">
    <location>
        <begin position="73"/>
        <end position="83"/>
    </location>
</feature>
<evidence type="ECO:0000313" key="3">
    <source>
        <dbReference type="Proteomes" id="UP001286313"/>
    </source>
</evidence>
<protein>
    <submittedName>
        <fullName evidence="2">Uncharacterized protein</fullName>
    </submittedName>
</protein>
<reference evidence="2" key="1">
    <citation type="submission" date="2023-10" db="EMBL/GenBank/DDBJ databases">
        <title>Genome assemblies of two species of porcelain crab, Petrolisthes cinctipes and Petrolisthes manimaculis (Anomura: Porcellanidae).</title>
        <authorList>
            <person name="Angst P."/>
        </authorList>
    </citation>
    <scope>NUCLEOTIDE SEQUENCE</scope>
    <source>
        <strain evidence="2">PB745_01</strain>
        <tissue evidence="2">Gill</tissue>
    </source>
</reference>
<gene>
    <name evidence="2" type="ORF">Pcinc_009347</name>
</gene>
<evidence type="ECO:0000313" key="2">
    <source>
        <dbReference type="EMBL" id="KAK3886476.1"/>
    </source>
</evidence>
<accession>A0AAE1KUW0</accession>